<sequence>MSTSSVPQTPSRGHSRESTNLNTPARHSTRLNTPARHSTRITTPVRNPNFVQTSGHLRKSVPQAPTSAHCQGVSESQGTRSSRPRRKSQPSAASQPQKRKRRLEVDDSQADSDQPQTIMDMTQDSDEENSRVVKRRKARGRKDVDADVDAVEDYFHPPVFADGEDSSGTPLHYECRWCGVSYKKAEGSRGNLVLHRDGNKTRNPCPKRGEAILAGAKLPTTQMEKNQGECHQGSSPKVMMTQKFDQKTLNQILVLWLIRHSLPWCRMEDELFEIAFNYVKQGIKLFSRVWAAIEAHKIYLNLQATVISRLQNIKSKITLIHDVWTTKGNRHAFMGMAAAYVTDDWEFVITHLGLKFIAWTHKAQTTDSGSNNGTMVTEVDRMIEIKTGVKLKLSENHIRCFCHKIGLILTAGLKAISIDTDGLTKTKASTLGFVPGLEPVLEEPEDPVHPNTFEEHVVFGPNPKDNDVDDEDNEVSHDSENSQMPSAQLSFNKVDFVIQKITSSAARRSEFDTWAKKLDYDGPSLIAGYGIRWNIKFISRDRAYQARQVINKLIDNERDRHEKEGSDNCYDDTEITRADWDNVKRLNDVLSEFYFITKKMEGDIPSAGMILAEYRYIKALLNKKMTLTTEADFHPMYTKMLDQTDKYLSEALKCDTILLATILNPSYRLSIFNLFFPSHLTRARNLIQEKFIIQKIEYEASTPPQVNTQAGKQSTHDPVREFDDIEFFPDPVETSPEDELTVYLGGKYKWPHPQASKCLLWWKSSPSCPFWQGTIWLAAPPQPQWSDVFWQLRTYVDRTEAAWVFEPLSGVSALINGLSKELNPMATCIAKTMRYRYRAIYRIVSHRFIVGVRLNGTPGLQGLGLGQRGGVSGKR</sequence>
<feature type="compositionally biased region" description="Polar residues" evidence="1">
    <location>
        <begin position="63"/>
        <end position="79"/>
    </location>
</feature>
<organism evidence="2 3">
    <name type="scientific">Puccinia graminis f. sp. tritici</name>
    <dbReference type="NCBI Taxonomy" id="56615"/>
    <lineage>
        <taxon>Eukaryota</taxon>
        <taxon>Fungi</taxon>
        <taxon>Dikarya</taxon>
        <taxon>Basidiomycota</taxon>
        <taxon>Pucciniomycotina</taxon>
        <taxon>Pucciniomycetes</taxon>
        <taxon>Pucciniales</taxon>
        <taxon>Pucciniaceae</taxon>
        <taxon>Puccinia</taxon>
    </lineage>
</organism>
<proteinExistence type="predicted"/>
<dbReference type="PANTHER" id="PTHR47501:SF5">
    <property type="entry name" value="HAT C-TERMINAL DIMERISATION DOMAIN-CONTAINING PROTEIN"/>
    <property type="match status" value="1"/>
</dbReference>
<feature type="compositionally biased region" description="Polar residues" evidence="1">
    <location>
        <begin position="1"/>
        <end position="55"/>
    </location>
</feature>
<dbReference type="InterPro" id="IPR012337">
    <property type="entry name" value="RNaseH-like_sf"/>
</dbReference>
<dbReference type="EMBL" id="VDEP01000014">
    <property type="protein sequence ID" value="KAA1136995.1"/>
    <property type="molecule type" value="Genomic_DNA"/>
</dbReference>
<dbReference type="SUPFAM" id="SSF53098">
    <property type="entry name" value="Ribonuclease H-like"/>
    <property type="match status" value="1"/>
</dbReference>
<accession>A0A5B0SHH7</accession>
<evidence type="ECO:0000256" key="1">
    <source>
        <dbReference type="SAM" id="MobiDB-lite"/>
    </source>
</evidence>
<reference evidence="2 3" key="1">
    <citation type="submission" date="2019-05" db="EMBL/GenBank/DDBJ databases">
        <title>Emergence of the Ug99 lineage of the wheat stem rust pathogen through somatic hybridization.</title>
        <authorList>
            <person name="Li F."/>
            <person name="Upadhyaya N.M."/>
            <person name="Sperschneider J."/>
            <person name="Matny O."/>
            <person name="Nguyen-Phuc H."/>
            <person name="Mago R."/>
            <person name="Raley C."/>
            <person name="Miller M.E."/>
            <person name="Silverstein K.A.T."/>
            <person name="Henningsen E."/>
            <person name="Hirsch C.D."/>
            <person name="Visser B."/>
            <person name="Pretorius Z.A."/>
            <person name="Steffenson B.J."/>
            <person name="Schwessinger B."/>
            <person name="Dodds P.N."/>
            <person name="Figueroa M."/>
        </authorList>
    </citation>
    <scope>NUCLEOTIDE SEQUENCE [LARGE SCALE GENOMIC DNA]</scope>
    <source>
        <strain evidence="2 3">Ug99</strain>
    </source>
</reference>
<evidence type="ECO:0000313" key="2">
    <source>
        <dbReference type="EMBL" id="KAA1136995.1"/>
    </source>
</evidence>
<dbReference type="PANTHER" id="PTHR47501">
    <property type="entry name" value="TRANSPOSASE-RELATED"/>
    <property type="match status" value="1"/>
</dbReference>
<dbReference type="Proteomes" id="UP000325313">
    <property type="component" value="Unassembled WGS sequence"/>
</dbReference>
<dbReference type="AlphaFoldDB" id="A0A5B0SHH7"/>
<comment type="caution">
    <text evidence="2">The sequence shown here is derived from an EMBL/GenBank/DDBJ whole genome shotgun (WGS) entry which is preliminary data.</text>
</comment>
<protein>
    <submittedName>
        <fullName evidence="2">Uncharacterized protein</fullName>
    </submittedName>
</protein>
<evidence type="ECO:0000313" key="3">
    <source>
        <dbReference type="Proteomes" id="UP000325313"/>
    </source>
</evidence>
<feature type="region of interest" description="Disordered" evidence="1">
    <location>
        <begin position="1"/>
        <end position="138"/>
    </location>
</feature>
<feature type="region of interest" description="Disordered" evidence="1">
    <location>
        <begin position="461"/>
        <end position="484"/>
    </location>
</feature>
<name>A0A5B0SHH7_PUCGR</name>
<feature type="compositionally biased region" description="Polar residues" evidence="1">
    <location>
        <begin position="111"/>
        <end position="122"/>
    </location>
</feature>
<gene>
    <name evidence="2" type="ORF">PGTUg99_011563</name>
</gene>